<feature type="transmembrane region" description="Helical" evidence="2">
    <location>
        <begin position="62"/>
        <end position="84"/>
    </location>
</feature>
<reference evidence="4" key="1">
    <citation type="journal article" date="2020" name="BMC">
        <title>Leishmania infection induces a limited differential gene expression in the sand fly midgut.</title>
        <authorList>
            <person name="Coutinho-Abreu I.V."/>
            <person name="Serafim T.D."/>
            <person name="Meneses C."/>
            <person name="Kamhawi S."/>
            <person name="Oliveira F."/>
            <person name="Valenzuela J.G."/>
        </authorList>
    </citation>
    <scope>NUCLEOTIDE SEQUENCE</scope>
    <source>
        <strain evidence="4">Jacobina</strain>
        <tissue evidence="4">Midgut</tissue>
    </source>
</reference>
<feature type="transmembrane region" description="Helical" evidence="2">
    <location>
        <begin position="35"/>
        <end position="55"/>
    </location>
</feature>
<dbReference type="AlphaFoldDB" id="A0A7G3B7P1"/>
<feature type="chain" id="PRO_5028994160" description="Secreted protein" evidence="3">
    <location>
        <begin position="23"/>
        <end position="165"/>
    </location>
</feature>
<dbReference type="EMBL" id="GITU01011906">
    <property type="protein sequence ID" value="MBC1180609.1"/>
    <property type="molecule type" value="Transcribed_RNA"/>
</dbReference>
<keyword evidence="2" id="KW-0472">Membrane</keyword>
<evidence type="ECO:0008006" key="5">
    <source>
        <dbReference type="Google" id="ProtNLM"/>
    </source>
</evidence>
<keyword evidence="2" id="KW-0812">Transmembrane</keyword>
<feature type="signal peptide" evidence="3">
    <location>
        <begin position="1"/>
        <end position="22"/>
    </location>
</feature>
<keyword evidence="2" id="KW-1133">Transmembrane helix</keyword>
<feature type="region of interest" description="Disordered" evidence="1">
    <location>
        <begin position="110"/>
        <end position="131"/>
    </location>
</feature>
<organism evidence="4">
    <name type="scientific">Lutzomyia longipalpis</name>
    <name type="common">Sand fly</name>
    <dbReference type="NCBI Taxonomy" id="7200"/>
    <lineage>
        <taxon>Eukaryota</taxon>
        <taxon>Metazoa</taxon>
        <taxon>Ecdysozoa</taxon>
        <taxon>Arthropoda</taxon>
        <taxon>Hexapoda</taxon>
        <taxon>Insecta</taxon>
        <taxon>Pterygota</taxon>
        <taxon>Neoptera</taxon>
        <taxon>Endopterygota</taxon>
        <taxon>Diptera</taxon>
        <taxon>Nematocera</taxon>
        <taxon>Psychodoidea</taxon>
        <taxon>Psychodidae</taxon>
        <taxon>Lutzomyia</taxon>
        <taxon>Lutzomyia</taxon>
    </lineage>
</organism>
<feature type="compositionally biased region" description="Low complexity" evidence="1">
    <location>
        <begin position="110"/>
        <end position="128"/>
    </location>
</feature>
<evidence type="ECO:0000313" key="4">
    <source>
        <dbReference type="EMBL" id="MBC1180609.1"/>
    </source>
</evidence>
<protein>
    <recommendedName>
        <fullName evidence="5">Secreted protein</fullName>
    </recommendedName>
</protein>
<name>A0A7G3B7P1_LUTLO</name>
<evidence type="ECO:0000256" key="2">
    <source>
        <dbReference type="SAM" id="Phobius"/>
    </source>
</evidence>
<evidence type="ECO:0000256" key="3">
    <source>
        <dbReference type="SAM" id="SignalP"/>
    </source>
</evidence>
<keyword evidence="3" id="KW-0732">Signal</keyword>
<sequence>MNQIIILLYATLILFRATCVSSSGGWAPYRVRFPLFPHTGLFILLSMYKFVFFFLGEILCRFLLFYDVFCFLWLLEVGCGPLVLSVASWGQNVALLCGGFYRAGRVVSGTSRRSPRVGRSPSSGSSGTYNPLGTIQGEISSFQLLTSRIPAQTDPRSLHRLRDSL</sequence>
<proteinExistence type="predicted"/>
<evidence type="ECO:0000256" key="1">
    <source>
        <dbReference type="SAM" id="MobiDB-lite"/>
    </source>
</evidence>
<accession>A0A7G3B7P1</accession>